<protein>
    <submittedName>
        <fullName evidence="3">YggT family protein</fullName>
    </submittedName>
</protein>
<accession>A0ABS0YB75</accession>
<dbReference type="RefSeq" id="WP_199388100.1">
    <property type="nucleotide sequence ID" value="NZ_JAEMHL010000002.1"/>
</dbReference>
<proteinExistence type="inferred from homology"/>
<keyword evidence="2" id="KW-0472">Membrane</keyword>
<comment type="caution">
    <text evidence="3">The sequence shown here is derived from an EMBL/GenBank/DDBJ whole genome shotgun (WGS) entry which is preliminary data.</text>
</comment>
<reference evidence="3 4" key="1">
    <citation type="submission" date="2020-12" db="EMBL/GenBank/DDBJ databases">
        <title>Geomonas sp. Red421, isolated from paddy soil.</title>
        <authorList>
            <person name="Xu Z."/>
            <person name="Zhang Z."/>
            <person name="Masuda Y."/>
            <person name="Itoh H."/>
            <person name="Senoo K."/>
        </authorList>
    </citation>
    <scope>NUCLEOTIDE SEQUENCE [LARGE SCALE GENOMIC DNA]</scope>
    <source>
        <strain evidence="3 4">Red421</strain>
    </source>
</reference>
<dbReference type="PANTHER" id="PTHR33219">
    <property type="entry name" value="YLMG HOMOLOG PROTEIN 2, CHLOROPLASTIC"/>
    <property type="match status" value="1"/>
</dbReference>
<organism evidence="3 4">
    <name type="scientific">Geomonas anaerohicana</name>
    <dbReference type="NCBI Taxonomy" id="2798583"/>
    <lineage>
        <taxon>Bacteria</taxon>
        <taxon>Pseudomonadati</taxon>
        <taxon>Thermodesulfobacteriota</taxon>
        <taxon>Desulfuromonadia</taxon>
        <taxon>Geobacterales</taxon>
        <taxon>Geobacteraceae</taxon>
        <taxon>Geomonas</taxon>
    </lineage>
</organism>
<keyword evidence="2" id="KW-0812">Transmembrane</keyword>
<evidence type="ECO:0000313" key="3">
    <source>
        <dbReference type="EMBL" id="MBJ6749566.1"/>
    </source>
</evidence>
<dbReference type="Proteomes" id="UP000614714">
    <property type="component" value="Unassembled WGS sequence"/>
</dbReference>
<dbReference type="InterPro" id="IPR003425">
    <property type="entry name" value="CCB3/YggT"/>
</dbReference>
<feature type="transmembrane region" description="Helical" evidence="2">
    <location>
        <begin position="71"/>
        <end position="90"/>
    </location>
</feature>
<name>A0ABS0YB75_9BACT</name>
<gene>
    <name evidence="3" type="ORF">JFN91_05025</name>
</gene>
<evidence type="ECO:0000313" key="4">
    <source>
        <dbReference type="Proteomes" id="UP000614714"/>
    </source>
</evidence>
<keyword evidence="2" id="KW-1133">Transmembrane helix</keyword>
<dbReference type="PANTHER" id="PTHR33219:SF14">
    <property type="entry name" value="PROTEIN COFACTOR ASSEMBLY OF COMPLEX C SUBUNIT B CCB3, CHLOROPLASTIC-RELATED"/>
    <property type="match status" value="1"/>
</dbReference>
<comment type="similarity">
    <text evidence="1">Belongs to the YggT family.</text>
</comment>
<keyword evidence="4" id="KW-1185">Reference proteome</keyword>
<sequence>MILLANILLALAKIVELASGLLTIYKYILLASVIISWVNADPYNPIVNFIYRVTEPALRRIRRYMPDTGMLDLSPLVLFALIYLVQIIVFDTAYTYLMILSNQLKGGGAL</sequence>
<dbReference type="Pfam" id="PF02325">
    <property type="entry name" value="CCB3_YggT"/>
    <property type="match status" value="1"/>
</dbReference>
<dbReference type="EMBL" id="JAEMHL010000002">
    <property type="protein sequence ID" value="MBJ6749566.1"/>
    <property type="molecule type" value="Genomic_DNA"/>
</dbReference>
<evidence type="ECO:0000256" key="1">
    <source>
        <dbReference type="ARBA" id="ARBA00010894"/>
    </source>
</evidence>
<evidence type="ECO:0000256" key="2">
    <source>
        <dbReference type="SAM" id="Phobius"/>
    </source>
</evidence>
<feature type="transmembrane region" description="Helical" evidence="2">
    <location>
        <begin position="27"/>
        <end position="51"/>
    </location>
</feature>